<dbReference type="Proteomes" id="UP001629249">
    <property type="component" value="Unassembled WGS sequence"/>
</dbReference>
<keyword evidence="2" id="KW-1185">Reference proteome</keyword>
<evidence type="ECO:0000313" key="2">
    <source>
        <dbReference type="Proteomes" id="UP001629249"/>
    </source>
</evidence>
<organism evidence="1 2">
    <name type="scientific">Paraburkholderia agricolaris</name>
    <dbReference type="NCBI Taxonomy" id="2152888"/>
    <lineage>
        <taxon>Bacteria</taxon>
        <taxon>Pseudomonadati</taxon>
        <taxon>Pseudomonadota</taxon>
        <taxon>Betaproteobacteria</taxon>
        <taxon>Burkholderiales</taxon>
        <taxon>Burkholderiaceae</taxon>
        <taxon>Paraburkholderia</taxon>
    </lineage>
</organism>
<name>A0ABW8ZVM2_9BURK</name>
<dbReference type="PANTHER" id="PTHR34290">
    <property type="entry name" value="SI:CH73-390P7.2"/>
    <property type="match status" value="1"/>
</dbReference>
<sequence>MENTLLTLYIDGNCSLCVAEMAKLRAWDRHARLAFVDIAQPGFDAAPLGVDLAALNRQLHGWTADGRCVVGIDSIIAAYTLAGQGWIVAPLRVPFMRPAFRVLYRAFARNRMSISRRLGVANGPPCTDETCTLKMDP</sequence>
<proteinExistence type="predicted"/>
<reference evidence="1 2" key="1">
    <citation type="journal article" date="2024" name="Chem. Sci.">
        <title>Discovery of megapolipeptins by genome mining of a Burkholderiales bacteria collection.</title>
        <authorList>
            <person name="Paulo B.S."/>
            <person name="Recchia M.J.J."/>
            <person name="Lee S."/>
            <person name="Fergusson C.H."/>
            <person name="Romanowski S.B."/>
            <person name="Hernandez A."/>
            <person name="Krull N."/>
            <person name="Liu D.Y."/>
            <person name="Cavanagh H."/>
            <person name="Bos A."/>
            <person name="Gray C.A."/>
            <person name="Murphy B.T."/>
            <person name="Linington R.G."/>
            <person name="Eustaquio A.S."/>
        </authorList>
    </citation>
    <scope>NUCLEOTIDE SEQUENCE [LARGE SCALE GENOMIC DNA]</scope>
    <source>
        <strain evidence="1 2">RL16-012-BIC-B</strain>
    </source>
</reference>
<dbReference type="Pfam" id="PF04134">
    <property type="entry name" value="DCC1-like"/>
    <property type="match status" value="1"/>
</dbReference>
<dbReference type="RefSeq" id="WP_408333412.1">
    <property type="nucleotide sequence ID" value="NZ_JAQQFH010000036.1"/>
</dbReference>
<accession>A0ABW8ZVM2</accession>
<comment type="caution">
    <text evidence="1">The sequence shown here is derived from an EMBL/GenBank/DDBJ whole genome shotgun (WGS) entry which is preliminary data.</text>
</comment>
<dbReference type="InterPro" id="IPR007263">
    <property type="entry name" value="DCC1-like"/>
</dbReference>
<dbReference type="PANTHER" id="PTHR34290:SF2">
    <property type="entry name" value="OS04G0668800 PROTEIN"/>
    <property type="match status" value="1"/>
</dbReference>
<dbReference type="InterPro" id="IPR044691">
    <property type="entry name" value="DCC1_Trx"/>
</dbReference>
<gene>
    <name evidence="1" type="ORF">PQR66_25350</name>
</gene>
<protein>
    <submittedName>
        <fullName evidence="1">DUF393 domain-containing protein</fullName>
    </submittedName>
</protein>
<evidence type="ECO:0000313" key="1">
    <source>
        <dbReference type="EMBL" id="MFL9886393.1"/>
    </source>
</evidence>
<dbReference type="EMBL" id="JAQQFN010000021">
    <property type="protein sequence ID" value="MFL9886393.1"/>
    <property type="molecule type" value="Genomic_DNA"/>
</dbReference>